<comment type="caution">
    <text evidence="3">The sequence shown here is derived from an EMBL/GenBank/DDBJ whole genome shotgun (WGS) entry which is preliminary data.</text>
</comment>
<name>A0A6I1EUT2_9BURK</name>
<dbReference type="OrthoDB" id="9789585at2"/>
<protein>
    <submittedName>
        <fullName evidence="3">Rhodanese-like domain-containing protein</fullName>
    </submittedName>
</protein>
<dbReference type="AlphaFoldDB" id="A0A6I1EUT2"/>
<feature type="domain" description="Rhodanese" evidence="2">
    <location>
        <begin position="55"/>
        <end position="142"/>
    </location>
</feature>
<dbReference type="InterPro" id="IPR036873">
    <property type="entry name" value="Rhodanese-like_dom_sf"/>
</dbReference>
<feature type="chain" id="PRO_5026209635" evidence="1">
    <location>
        <begin position="25"/>
        <end position="142"/>
    </location>
</feature>
<dbReference type="EMBL" id="WEHX01000017">
    <property type="protein sequence ID" value="KAB7661636.1"/>
    <property type="molecule type" value="Genomic_DNA"/>
</dbReference>
<dbReference type="CDD" id="cd00158">
    <property type="entry name" value="RHOD"/>
    <property type="match status" value="1"/>
</dbReference>
<dbReference type="Gene3D" id="3.40.250.10">
    <property type="entry name" value="Rhodanese-like domain"/>
    <property type="match status" value="1"/>
</dbReference>
<dbReference type="InterPro" id="IPR001763">
    <property type="entry name" value="Rhodanese-like_dom"/>
</dbReference>
<dbReference type="RefSeq" id="WP_152157962.1">
    <property type="nucleotide sequence ID" value="NZ_WEHX01000017.1"/>
</dbReference>
<gene>
    <name evidence="3" type="ORF">GBM95_04335</name>
</gene>
<keyword evidence="1" id="KW-0732">Signal</keyword>
<dbReference type="Pfam" id="PF00581">
    <property type="entry name" value="Rhodanese"/>
    <property type="match status" value="1"/>
</dbReference>
<proteinExistence type="predicted"/>
<sequence length="142" mass="15085">MMKKISAACAAAALSVGIAGNAQALEPVNPQPAVPLTYSNPAYAKVAPAEAKKMIEAGVTVVDVREPDEFASGHIQGSVNVPLSTFTPGMRLKAIPNVDDKVLVICRSGVRAEKASRILVESGYKHVYNMYGTSQWPYGLVR</sequence>
<dbReference type="Proteomes" id="UP000430564">
    <property type="component" value="Unassembled WGS sequence"/>
</dbReference>
<dbReference type="SMART" id="SM00450">
    <property type="entry name" value="RHOD"/>
    <property type="match status" value="1"/>
</dbReference>
<evidence type="ECO:0000313" key="4">
    <source>
        <dbReference type="Proteomes" id="UP000430564"/>
    </source>
</evidence>
<dbReference type="InterPro" id="IPR050229">
    <property type="entry name" value="GlpE_sulfurtransferase"/>
</dbReference>
<dbReference type="PROSITE" id="PS50206">
    <property type="entry name" value="RHODANESE_3"/>
    <property type="match status" value="1"/>
</dbReference>
<evidence type="ECO:0000256" key="1">
    <source>
        <dbReference type="SAM" id="SignalP"/>
    </source>
</evidence>
<dbReference type="PANTHER" id="PTHR43031">
    <property type="entry name" value="FAD-DEPENDENT OXIDOREDUCTASE"/>
    <property type="match status" value="1"/>
</dbReference>
<evidence type="ECO:0000259" key="2">
    <source>
        <dbReference type="PROSITE" id="PS50206"/>
    </source>
</evidence>
<dbReference type="PANTHER" id="PTHR43031:SF1">
    <property type="entry name" value="PYRIDINE NUCLEOTIDE-DISULPHIDE OXIDOREDUCTASE"/>
    <property type="match status" value="1"/>
</dbReference>
<organism evidence="3 4">
    <name type="scientific">Sutterella seckii</name>
    <dbReference type="NCBI Taxonomy" id="1944635"/>
    <lineage>
        <taxon>Bacteria</taxon>
        <taxon>Pseudomonadati</taxon>
        <taxon>Pseudomonadota</taxon>
        <taxon>Betaproteobacteria</taxon>
        <taxon>Burkholderiales</taxon>
        <taxon>Sutterellaceae</taxon>
        <taxon>Sutterella</taxon>
    </lineage>
</organism>
<reference evidence="3 4" key="1">
    <citation type="submission" date="2019-10" db="EMBL/GenBank/DDBJ databases">
        <title>Genome diversity of Sutterella seckii.</title>
        <authorList>
            <person name="Chaplin A.V."/>
            <person name="Sokolova S.R."/>
            <person name="Mosin K.A."/>
            <person name="Ivanova E.L."/>
            <person name="Kochetkova T.O."/>
            <person name="Goltsov A.Y."/>
            <person name="Trofimov D.Y."/>
            <person name="Efimov B.A."/>
        </authorList>
    </citation>
    <scope>NUCLEOTIDE SEQUENCE [LARGE SCALE GENOMIC DNA]</scope>
    <source>
        <strain evidence="3 4">ASD393</strain>
    </source>
</reference>
<accession>A0A6I1EUT2</accession>
<feature type="signal peptide" evidence="1">
    <location>
        <begin position="1"/>
        <end position="24"/>
    </location>
</feature>
<evidence type="ECO:0000313" key="3">
    <source>
        <dbReference type="EMBL" id="KAB7661636.1"/>
    </source>
</evidence>
<dbReference type="SUPFAM" id="SSF52821">
    <property type="entry name" value="Rhodanese/Cell cycle control phosphatase"/>
    <property type="match status" value="1"/>
</dbReference>